<reference evidence="3 4" key="1">
    <citation type="journal article" date="2018" name="BMC Genomics">
        <title>Comparative genome analyses reveal sequence features reflecting distinct modes of host-adaptation between dicot and monocot powdery mildew.</title>
        <authorList>
            <person name="Wu Y."/>
            <person name="Ma X."/>
            <person name="Pan Z."/>
            <person name="Kale S.D."/>
            <person name="Song Y."/>
            <person name="King H."/>
            <person name="Zhang Q."/>
            <person name="Presley C."/>
            <person name="Deng X."/>
            <person name="Wei C.I."/>
            <person name="Xiao S."/>
        </authorList>
    </citation>
    <scope>NUCLEOTIDE SEQUENCE [LARGE SCALE GENOMIC DNA]</scope>
    <source>
        <strain evidence="3">UMSG3</strain>
    </source>
</reference>
<dbReference type="PANTHER" id="PTHR37283:SF1">
    <property type="entry name" value="PH DOMAIN-CONTAINING PROTEIN YHR131C"/>
    <property type="match status" value="1"/>
</dbReference>
<evidence type="ECO:0000313" key="4">
    <source>
        <dbReference type="Proteomes" id="UP000283383"/>
    </source>
</evidence>
<feature type="domain" description="Pleckstrin homology" evidence="2">
    <location>
        <begin position="46"/>
        <end position="129"/>
    </location>
</feature>
<protein>
    <submittedName>
        <fullName evidence="3">Putative ph domain-containing protein</fullName>
    </submittedName>
</protein>
<dbReference type="SUPFAM" id="SSF50729">
    <property type="entry name" value="PH domain-like"/>
    <property type="match status" value="1"/>
</dbReference>
<dbReference type="Proteomes" id="UP000283383">
    <property type="component" value="Unassembled WGS sequence"/>
</dbReference>
<dbReference type="Pfam" id="PF15410">
    <property type="entry name" value="PH_9"/>
    <property type="match status" value="1"/>
</dbReference>
<name>A0A420HFB5_9PEZI</name>
<evidence type="ECO:0000313" key="3">
    <source>
        <dbReference type="EMBL" id="RKF56069.1"/>
    </source>
</evidence>
<dbReference type="AlphaFoldDB" id="A0A420HFB5"/>
<comment type="caution">
    <text evidence="3">The sequence shown here is derived from an EMBL/GenBank/DDBJ whole genome shotgun (WGS) entry which is preliminary data.</text>
</comment>
<feature type="region of interest" description="Disordered" evidence="1">
    <location>
        <begin position="244"/>
        <end position="274"/>
    </location>
</feature>
<keyword evidence="4" id="KW-1185">Reference proteome</keyword>
<dbReference type="InterPro" id="IPR011993">
    <property type="entry name" value="PH-like_dom_sf"/>
</dbReference>
<dbReference type="PANTHER" id="PTHR37283">
    <property type="entry name" value="PH DOMAIN-CONTAINING PROTEIN YHR131C"/>
    <property type="match status" value="1"/>
</dbReference>
<evidence type="ECO:0000259" key="2">
    <source>
        <dbReference type="Pfam" id="PF15410"/>
    </source>
</evidence>
<evidence type="ECO:0000256" key="1">
    <source>
        <dbReference type="SAM" id="MobiDB-lite"/>
    </source>
</evidence>
<accession>A0A420HFB5</accession>
<dbReference type="STRING" id="62708.A0A420HFB5"/>
<sequence>MSNIESTYPFENLPMYFRKIHIQPREDEGREALPAYSTTINFTHTLTRKMEFDNPNQRATNRKWHRVFFSLQGTALNLYKYPRSLFGNKTSGPNNSLPLIRSYNLQHAQVGLAADYAKKKHVIRLRVETEQFLLSCCKIRLLVDLMQSLCAAIDLATPLDDRDYPQDFCMPRRQRRVRSSLQTREEGRGRDITNLVSTPRLHSRSQNTRSSSNSRSNSRCCIGDRSHSDLRLLFSSDEDDSPLNFSIYSPQQSPSAIPSCTRSSTEKNPDNSSEIKWQPFHRWSPLYDLMYAKRCFEILTLCAPRKSNKVIVNGEFYVVDWVTGCMSKLRDATPHLRKRIEVTPHRSNFDLENSFELPPEYRELIDIKT</sequence>
<feature type="compositionally biased region" description="Polar residues" evidence="1">
    <location>
        <begin position="244"/>
        <end position="263"/>
    </location>
</feature>
<dbReference type="Gene3D" id="2.30.29.30">
    <property type="entry name" value="Pleckstrin-homology domain (PH domain)/Phosphotyrosine-binding domain (PTB)"/>
    <property type="match status" value="1"/>
</dbReference>
<gene>
    <name evidence="3" type="ORF">GcM3_198022</name>
</gene>
<organism evidence="3 4">
    <name type="scientific">Golovinomyces cichoracearum</name>
    <dbReference type="NCBI Taxonomy" id="62708"/>
    <lineage>
        <taxon>Eukaryota</taxon>
        <taxon>Fungi</taxon>
        <taxon>Dikarya</taxon>
        <taxon>Ascomycota</taxon>
        <taxon>Pezizomycotina</taxon>
        <taxon>Leotiomycetes</taxon>
        <taxon>Erysiphales</taxon>
        <taxon>Erysiphaceae</taxon>
        <taxon>Golovinomyces</taxon>
    </lineage>
</organism>
<dbReference type="InterPro" id="IPR041681">
    <property type="entry name" value="PH_9"/>
</dbReference>
<dbReference type="EMBL" id="MCBQ01019822">
    <property type="protein sequence ID" value="RKF56069.1"/>
    <property type="molecule type" value="Genomic_DNA"/>
</dbReference>
<feature type="region of interest" description="Disordered" evidence="1">
    <location>
        <begin position="175"/>
        <end position="222"/>
    </location>
</feature>
<proteinExistence type="predicted"/>
<feature type="compositionally biased region" description="Low complexity" evidence="1">
    <location>
        <begin position="204"/>
        <end position="219"/>
    </location>
</feature>